<dbReference type="PANTHER" id="PTHR10509:SF14">
    <property type="entry name" value="CAFFEOYL-COA O-METHYLTRANSFERASE 3-RELATED"/>
    <property type="match status" value="1"/>
</dbReference>
<keyword evidence="4" id="KW-0819">tRNA processing</keyword>
<keyword evidence="4" id="KW-0460">Magnesium</keyword>
<feature type="binding site" evidence="4">
    <location>
        <position position="136"/>
    </location>
    <ligand>
        <name>S-adenosyl-L-methionine</name>
        <dbReference type="ChEBI" id="CHEBI:59789"/>
    </ligand>
</feature>
<dbReference type="Gene3D" id="3.40.50.150">
    <property type="entry name" value="Vaccinia Virus protein VP39"/>
    <property type="match status" value="1"/>
</dbReference>
<feature type="binding site" evidence="4">
    <location>
        <begin position="118"/>
        <end position="119"/>
    </location>
    <ligand>
        <name>S-adenosyl-L-methionine</name>
        <dbReference type="ChEBI" id="CHEBI:59789"/>
    </ligand>
</feature>
<accession>A0A9D1T071</accession>
<evidence type="ECO:0000256" key="2">
    <source>
        <dbReference type="ARBA" id="ARBA00022679"/>
    </source>
</evidence>
<evidence type="ECO:0000313" key="5">
    <source>
        <dbReference type="EMBL" id="HIV03235.1"/>
    </source>
</evidence>
<dbReference type="PANTHER" id="PTHR10509">
    <property type="entry name" value="O-METHYLTRANSFERASE-RELATED"/>
    <property type="match status" value="1"/>
</dbReference>
<dbReference type="CDD" id="cd02440">
    <property type="entry name" value="AdoMet_MTases"/>
    <property type="match status" value="1"/>
</dbReference>
<feature type="binding site" evidence="4">
    <location>
        <position position="42"/>
    </location>
    <ligand>
        <name>S-adenosyl-L-methionine</name>
        <dbReference type="ChEBI" id="CHEBI:59789"/>
    </ligand>
</feature>
<dbReference type="GO" id="GO:0008757">
    <property type="term" value="F:S-adenosylmethionine-dependent methyltransferase activity"/>
    <property type="evidence" value="ECO:0007669"/>
    <property type="project" value="TreeGrafter"/>
</dbReference>
<reference evidence="5" key="2">
    <citation type="journal article" date="2021" name="PeerJ">
        <title>Extensive microbial diversity within the chicken gut microbiome revealed by metagenomics and culture.</title>
        <authorList>
            <person name="Gilroy R."/>
            <person name="Ravi A."/>
            <person name="Getino M."/>
            <person name="Pursley I."/>
            <person name="Horton D.L."/>
            <person name="Alikhan N.F."/>
            <person name="Baker D."/>
            <person name="Gharbi K."/>
            <person name="Hall N."/>
            <person name="Watson M."/>
            <person name="Adriaenssens E.M."/>
            <person name="Foster-Nyarko E."/>
            <person name="Jarju S."/>
            <person name="Secka A."/>
            <person name="Antonio M."/>
            <person name="Oren A."/>
            <person name="Chaudhuri R.R."/>
            <person name="La Ragione R."/>
            <person name="Hildebrand F."/>
            <person name="Pallen M.J."/>
        </authorList>
    </citation>
    <scope>NUCLEOTIDE SEQUENCE</scope>
    <source>
        <strain evidence="5">4920</strain>
    </source>
</reference>
<dbReference type="EMBL" id="DVOF01000195">
    <property type="protein sequence ID" value="HIV03235.1"/>
    <property type="molecule type" value="Genomic_DNA"/>
</dbReference>
<proteinExistence type="inferred from homology"/>
<keyword evidence="3 4" id="KW-0949">S-adenosyl-L-methionine</keyword>
<protein>
    <recommendedName>
        <fullName evidence="4">tRNA 5-hydroxyuridine methyltransferase</fullName>
        <ecNumber evidence="4">2.1.1.-</ecNumber>
    </recommendedName>
    <alternativeName>
        <fullName evidence="4">ho5U methyltransferase</fullName>
    </alternativeName>
</protein>
<keyword evidence="4" id="KW-0479">Metal-binding</keyword>
<dbReference type="InterPro" id="IPR050362">
    <property type="entry name" value="Cation-dep_OMT"/>
</dbReference>
<feature type="binding site" evidence="4">
    <location>
        <position position="90"/>
    </location>
    <ligand>
        <name>S-adenosyl-L-methionine</name>
        <dbReference type="ChEBI" id="CHEBI:59789"/>
    </ligand>
</feature>
<comment type="subunit">
    <text evidence="4">Homodimer.</text>
</comment>
<keyword evidence="2 4" id="KW-0808">Transferase</keyword>
<dbReference type="GO" id="GO:0008171">
    <property type="term" value="F:O-methyltransferase activity"/>
    <property type="evidence" value="ECO:0007669"/>
    <property type="project" value="InterPro"/>
</dbReference>
<dbReference type="AlphaFoldDB" id="A0A9D1T071"/>
<feature type="binding site" evidence="4">
    <location>
        <position position="162"/>
    </location>
    <ligand>
        <name>Mg(2+)</name>
        <dbReference type="ChEBI" id="CHEBI:18420"/>
    </ligand>
</feature>
<feature type="binding site" evidence="4">
    <location>
        <position position="163"/>
    </location>
    <ligand>
        <name>Mg(2+)</name>
        <dbReference type="ChEBI" id="CHEBI:18420"/>
    </ligand>
</feature>
<feature type="binding site" evidence="4">
    <location>
        <position position="136"/>
    </location>
    <ligand>
        <name>Mg(2+)</name>
        <dbReference type="ChEBI" id="CHEBI:18420"/>
    </ligand>
</feature>
<evidence type="ECO:0000256" key="3">
    <source>
        <dbReference type="ARBA" id="ARBA00022691"/>
    </source>
</evidence>
<dbReference type="SUPFAM" id="SSF53335">
    <property type="entry name" value="S-adenosyl-L-methionine-dependent methyltransferases"/>
    <property type="match status" value="1"/>
</dbReference>
<dbReference type="InterPro" id="IPR043675">
    <property type="entry name" value="TrmR_methyltr"/>
</dbReference>
<organism evidence="5 6">
    <name type="scientific">Candidatus Aphodoplasma excrementigallinarum</name>
    <dbReference type="NCBI Taxonomy" id="2840673"/>
    <lineage>
        <taxon>Bacteria</taxon>
        <taxon>Bacillati</taxon>
        <taxon>Bacillota</taxon>
        <taxon>Clostridia</taxon>
        <taxon>Eubacteriales</taxon>
        <taxon>Candidatus Aphodoplasma</taxon>
    </lineage>
</organism>
<dbReference type="PROSITE" id="PS51682">
    <property type="entry name" value="SAM_OMT_I"/>
    <property type="match status" value="1"/>
</dbReference>
<dbReference type="GO" id="GO:0030488">
    <property type="term" value="P:tRNA methylation"/>
    <property type="evidence" value="ECO:0007669"/>
    <property type="project" value="UniProtKB-UniRule"/>
</dbReference>
<dbReference type="InterPro" id="IPR029063">
    <property type="entry name" value="SAM-dependent_MTases_sf"/>
</dbReference>
<sequence length="220" mass="24567">MPDEQNITHDYIIDFIRASLPPSEPRLLKLERYAHEHGVPIVQKEVASFLQVLCRIHKPMRVLEIGTAIGYSSLLMLGSLPRGAQITTIERDERMAQIARENIAQFGCSGQIDVLSADADVLLEALDGPYDMIFMDGAKAHYIYFLPHCIRLLRPGGVLVTDNILYGGMVASRELLVRRKITIVKRLKKYIAALCSDTRLETSLLSIGDGVAVSYKKAEE</sequence>
<dbReference type="GO" id="GO:0000287">
    <property type="term" value="F:magnesium ion binding"/>
    <property type="evidence" value="ECO:0007669"/>
    <property type="project" value="UniProtKB-UniRule"/>
</dbReference>
<evidence type="ECO:0000256" key="1">
    <source>
        <dbReference type="ARBA" id="ARBA00022603"/>
    </source>
</evidence>
<dbReference type="EC" id="2.1.1.-" evidence="4"/>
<feature type="binding site" evidence="4">
    <location>
        <position position="72"/>
    </location>
    <ligand>
        <name>S-adenosyl-L-methionine</name>
        <dbReference type="ChEBI" id="CHEBI:59789"/>
    </ligand>
</feature>
<gene>
    <name evidence="4" type="primary">trmR</name>
    <name evidence="5" type="ORF">IAC74_06630</name>
</gene>
<keyword evidence="1 4" id="KW-0489">Methyltransferase</keyword>
<dbReference type="HAMAP" id="MF_02217">
    <property type="entry name" value="TrmR_methyltr"/>
    <property type="match status" value="1"/>
</dbReference>
<evidence type="ECO:0000256" key="4">
    <source>
        <dbReference type="HAMAP-Rule" id="MF_02217"/>
    </source>
</evidence>
<dbReference type="Pfam" id="PF01596">
    <property type="entry name" value="Methyltransf_3"/>
    <property type="match status" value="1"/>
</dbReference>
<dbReference type="GO" id="GO:0016300">
    <property type="term" value="F:tRNA (uridine) methyltransferase activity"/>
    <property type="evidence" value="ECO:0007669"/>
    <property type="project" value="UniProtKB-UniRule"/>
</dbReference>
<comment type="catalytic activity">
    <reaction evidence="4">
        <text>5-hydroxyuridine(34) in tRNA + S-adenosyl-L-methionine = 5-methoxyuridine(34) in tRNA + S-adenosyl-L-homocysteine + H(+)</text>
        <dbReference type="Rhea" id="RHEA:60524"/>
        <dbReference type="Rhea" id="RHEA-COMP:13381"/>
        <dbReference type="Rhea" id="RHEA-COMP:15591"/>
        <dbReference type="ChEBI" id="CHEBI:15378"/>
        <dbReference type="ChEBI" id="CHEBI:57856"/>
        <dbReference type="ChEBI" id="CHEBI:59789"/>
        <dbReference type="ChEBI" id="CHEBI:136877"/>
        <dbReference type="ChEBI" id="CHEBI:143860"/>
    </reaction>
</comment>
<evidence type="ECO:0000313" key="6">
    <source>
        <dbReference type="Proteomes" id="UP000886743"/>
    </source>
</evidence>
<comment type="caution">
    <text evidence="5">The sequence shown here is derived from an EMBL/GenBank/DDBJ whole genome shotgun (WGS) entry which is preliminary data.</text>
</comment>
<reference evidence="5" key="1">
    <citation type="submission" date="2020-10" db="EMBL/GenBank/DDBJ databases">
        <authorList>
            <person name="Gilroy R."/>
        </authorList>
    </citation>
    <scope>NUCLEOTIDE SEQUENCE</scope>
    <source>
        <strain evidence="5">4920</strain>
    </source>
</reference>
<dbReference type="Proteomes" id="UP000886743">
    <property type="component" value="Unassembled WGS sequence"/>
</dbReference>
<name>A0A9D1T071_9FIRM</name>
<dbReference type="InterPro" id="IPR002935">
    <property type="entry name" value="SAM_O-MeTrfase"/>
</dbReference>
<comment type="similarity">
    <text evidence="4">Belongs to the class I-like SAM-binding methyltransferase superfamily. Cation-dependent O-methyltransferase family.</text>
</comment>
<comment type="function">
    <text evidence="4">Catalyzes the methylation of 5-hydroxyuridine (ho5U) to form 5-methoxyuridine (mo5U) at position 34 in tRNAs.</text>
</comment>